<keyword evidence="4" id="KW-0564">Palmitate</keyword>
<protein>
    <recommendedName>
        <fullName evidence="8">Lipoprotein YgdI/YgdR-like SH3-like domain-containing protein</fullName>
    </recommendedName>
</protein>
<organism evidence="9 10">
    <name type="scientific">Providencia burhodogranariea DSM 19968</name>
    <dbReference type="NCBI Taxonomy" id="1141662"/>
    <lineage>
        <taxon>Bacteria</taxon>
        <taxon>Pseudomonadati</taxon>
        <taxon>Pseudomonadota</taxon>
        <taxon>Gammaproteobacteria</taxon>
        <taxon>Enterobacterales</taxon>
        <taxon>Morganellaceae</taxon>
        <taxon>Providencia</taxon>
    </lineage>
</organism>
<dbReference type="InterPro" id="IPR010920">
    <property type="entry name" value="LSM_dom_sf"/>
</dbReference>
<comment type="caution">
    <text evidence="9">The sequence shown here is derived from an EMBL/GenBank/DDBJ whole genome shotgun (WGS) entry which is preliminary data.</text>
</comment>
<dbReference type="PROSITE" id="PS51257">
    <property type="entry name" value="PROKAR_LIPOPROTEIN"/>
    <property type="match status" value="1"/>
</dbReference>
<dbReference type="SUPFAM" id="SSF50182">
    <property type="entry name" value="Sm-like ribonucleoproteins"/>
    <property type="match status" value="1"/>
</dbReference>
<keyword evidence="2 7" id="KW-0732">Signal</keyword>
<evidence type="ECO:0000256" key="7">
    <source>
        <dbReference type="SAM" id="SignalP"/>
    </source>
</evidence>
<dbReference type="EMBL" id="AKKL01000002">
    <property type="protein sequence ID" value="EKT64967.1"/>
    <property type="molecule type" value="Genomic_DNA"/>
</dbReference>
<dbReference type="RefSeq" id="WP_008910147.1">
    <property type="nucleotide sequence ID" value="NZ_KB233222.1"/>
</dbReference>
<dbReference type="NCBIfam" id="NF033216">
    <property type="entry name" value="lipo_YgdI_YgdR"/>
    <property type="match status" value="1"/>
</dbReference>
<evidence type="ECO:0000256" key="6">
    <source>
        <dbReference type="SAM" id="MobiDB-lite"/>
    </source>
</evidence>
<dbReference type="Proteomes" id="UP000009336">
    <property type="component" value="Unassembled WGS sequence"/>
</dbReference>
<feature type="region of interest" description="Disordered" evidence="6">
    <location>
        <begin position="47"/>
        <end position="77"/>
    </location>
</feature>
<dbReference type="Pfam" id="PF06004">
    <property type="entry name" value="DUF903"/>
    <property type="match status" value="1"/>
</dbReference>
<feature type="compositionally biased region" description="Polar residues" evidence="6">
    <location>
        <begin position="58"/>
        <end position="77"/>
    </location>
</feature>
<dbReference type="PANTHER" id="PTHR37011">
    <property type="entry name" value="POT FAMILY PEPTIDE TRANSPORT PROTEIN-RELATED"/>
    <property type="match status" value="1"/>
</dbReference>
<gene>
    <name evidence="9" type="ORF">OOA_00480</name>
</gene>
<feature type="domain" description="Lipoprotein YgdI/YgdR-like SH3-like" evidence="8">
    <location>
        <begin position="28"/>
        <end position="74"/>
    </location>
</feature>
<dbReference type="AlphaFoldDB" id="K8X5P9"/>
<proteinExistence type="predicted"/>
<accession>K8X5P9</accession>
<feature type="signal peptide" evidence="7">
    <location>
        <begin position="1"/>
        <end position="18"/>
    </location>
</feature>
<evidence type="ECO:0000256" key="2">
    <source>
        <dbReference type="ARBA" id="ARBA00022729"/>
    </source>
</evidence>
<dbReference type="eggNOG" id="ENOG5032U4J">
    <property type="taxonomic scope" value="Bacteria"/>
</dbReference>
<evidence type="ECO:0000256" key="3">
    <source>
        <dbReference type="ARBA" id="ARBA00023136"/>
    </source>
</evidence>
<keyword evidence="5" id="KW-0449">Lipoprotein</keyword>
<evidence type="ECO:0000259" key="8">
    <source>
        <dbReference type="Pfam" id="PF06004"/>
    </source>
</evidence>
<dbReference type="PATRIC" id="fig|1141662.3.peg.96"/>
<name>K8X5P9_9GAMM</name>
<evidence type="ECO:0000256" key="4">
    <source>
        <dbReference type="ARBA" id="ARBA00023139"/>
    </source>
</evidence>
<evidence type="ECO:0000313" key="10">
    <source>
        <dbReference type="Proteomes" id="UP000009336"/>
    </source>
</evidence>
<dbReference type="OrthoDB" id="6520455at2"/>
<reference evidence="9 10" key="1">
    <citation type="journal article" date="2012" name="BMC Genomics">
        <title>Comparative genomics of bacteria in the genus Providencia isolated from wild Drosophila melanogaster.</title>
        <authorList>
            <person name="Galac M.R."/>
            <person name="Lazzaro B.P."/>
        </authorList>
    </citation>
    <scope>NUCLEOTIDE SEQUENCE [LARGE SCALE GENOMIC DNA]</scope>
    <source>
        <strain evidence="9 10">DSM 19968</strain>
    </source>
</reference>
<evidence type="ECO:0000256" key="5">
    <source>
        <dbReference type="ARBA" id="ARBA00023288"/>
    </source>
</evidence>
<evidence type="ECO:0000313" key="9">
    <source>
        <dbReference type="EMBL" id="EKT64967.1"/>
    </source>
</evidence>
<keyword evidence="10" id="KW-1185">Reference proteome</keyword>
<keyword evidence="3" id="KW-0472">Membrane</keyword>
<dbReference type="PANTHER" id="PTHR37011:SF2">
    <property type="entry name" value="LIPOPROTEIN"/>
    <property type="match status" value="1"/>
</dbReference>
<dbReference type="Gene3D" id="2.30.30.100">
    <property type="match status" value="1"/>
</dbReference>
<dbReference type="HOGENOM" id="CLU_182841_0_1_6"/>
<feature type="chain" id="PRO_5003921756" description="Lipoprotein YgdI/YgdR-like SH3-like domain-containing protein" evidence="7">
    <location>
        <begin position="19"/>
        <end position="77"/>
    </location>
</feature>
<evidence type="ECO:0000256" key="1">
    <source>
        <dbReference type="ARBA" id="ARBA00022475"/>
    </source>
</evidence>
<keyword evidence="1" id="KW-1003">Cell membrane</keyword>
<sequence>MKKLTLAAAILSSLVAFTVTGCSSNQSLKTTDGRTIVTDGKPQIDNDTGLVSYKDAQTGKNEQINRDQITNMSELDN</sequence>
<dbReference type="InterPro" id="IPR047807">
    <property type="entry name" value="YgdI/YgdR-like_SH3-like"/>
</dbReference>
<dbReference type="STRING" id="1141662.OOA_00480"/>
<dbReference type="InterPro" id="IPR010305">
    <property type="entry name" value="YgdI/YgdR-like"/>
</dbReference>